<comment type="caution">
    <text evidence="1">The sequence shown here is derived from an EMBL/GenBank/DDBJ whole genome shotgun (WGS) entry which is preliminary data.</text>
</comment>
<gene>
    <name evidence="1" type="ORF">HPB47_013253</name>
</gene>
<evidence type="ECO:0000313" key="1">
    <source>
        <dbReference type="EMBL" id="KAG0445641.1"/>
    </source>
</evidence>
<evidence type="ECO:0000313" key="2">
    <source>
        <dbReference type="Proteomes" id="UP000805193"/>
    </source>
</evidence>
<proteinExistence type="predicted"/>
<protein>
    <submittedName>
        <fullName evidence="1">Uncharacterized protein</fullName>
    </submittedName>
</protein>
<sequence length="401" mass="43686">MVTPGATLALGLSVGNVNAPATRDTGSKGKAFTKWKPRPMPKPAPEDYVIVIKPRERVSLHEVPTENVYGTAISAYLRPERARAISVLPSRDQNIVIVHTPDIEAADRLIGDFAVNTEKGSIPLQGYLRQDGDNTCHGVIVVRNTDTTETLQNRVCYRAGTIVEIRKFGTTNKARITFASKEKLRYVHYDNMVSMQNYCKTIPACGQCGVVGHHADACPNLQPNTCGLCGLQAPQVEGVRAPHNCVPRCSVCGGVHATNSRDCAAKFRTPKMAAQTGGKKNMAFKKKSRHLGPSGDQSRRETSNTVTPRSRRHLPEVLESDHRRSRHHTAAWRNDRQRSFLQAAGKTGSWVNAVKTGNQGSGSDRAASSSPLLTPTPKGAQRRARSNSSTQGPKREAAKEN</sequence>
<dbReference type="Proteomes" id="UP000805193">
    <property type="component" value="Unassembled WGS sequence"/>
</dbReference>
<accession>A0AC60R2C9</accession>
<reference evidence="1 2" key="1">
    <citation type="journal article" date="2020" name="Cell">
        <title>Large-Scale Comparative Analyses of Tick Genomes Elucidate Their Genetic Diversity and Vector Capacities.</title>
        <authorList>
            <consortium name="Tick Genome and Microbiome Consortium (TIGMIC)"/>
            <person name="Jia N."/>
            <person name="Wang J."/>
            <person name="Shi W."/>
            <person name="Du L."/>
            <person name="Sun Y."/>
            <person name="Zhan W."/>
            <person name="Jiang J.F."/>
            <person name="Wang Q."/>
            <person name="Zhang B."/>
            <person name="Ji P."/>
            <person name="Bell-Sakyi L."/>
            <person name="Cui X.M."/>
            <person name="Yuan T.T."/>
            <person name="Jiang B.G."/>
            <person name="Yang W.F."/>
            <person name="Lam T.T."/>
            <person name="Chang Q.C."/>
            <person name="Ding S.J."/>
            <person name="Wang X.J."/>
            <person name="Zhu J.G."/>
            <person name="Ruan X.D."/>
            <person name="Zhao L."/>
            <person name="Wei J.T."/>
            <person name="Ye R.Z."/>
            <person name="Que T.C."/>
            <person name="Du C.H."/>
            <person name="Zhou Y.H."/>
            <person name="Cheng J.X."/>
            <person name="Dai P.F."/>
            <person name="Guo W.B."/>
            <person name="Han X.H."/>
            <person name="Huang E.J."/>
            <person name="Li L.F."/>
            <person name="Wei W."/>
            <person name="Gao Y.C."/>
            <person name="Liu J.Z."/>
            <person name="Shao H.Z."/>
            <person name="Wang X."/>
            <person name="Wang C.C."/>
            <person name="Yang T.C."/>
            <person name="Huo Q.B."/>
            <person name="Li W."/>
            <person name="Chen H.Y."/>
            <person name="Chen S.E."/>
            <person name="Zhou L.G."/>
            <person name="Ni X.B."/>
            <person name="Tian J.H."/>
            <person name="Sheng Y."/>
            <person name="Liu T."/>
            <person name="Pan Y.S."/>
            <person name="Xia L.Y."/>
            <person name="Li J."/>
            <person name="Zhao F."/>
            <person name="Cao W.C."/>
        </authorList>
    </citation>
    <scope>NUCLEOTIDE SEQUENCE [LARGE SCALE GENOMIC DNA]</scope>
    <source>
        <tissue evidence="1">Larvae</tissue>
    </source>
</reference>
<name>A0AC60R2C9_IXOPE</name>
<dbReference type="EMBL" id="JABSTQ010000128">
    <property type="protein sequence ID" value="KAG0445641.1"/>
    <property type="molecule type" value="Genomic_DNA"/>
</dbReference>
<organism evidence="1 2">
    <name type="scientific">Ixodes persulcatus</name>
    <name type="common">Taiga tick</name>
    <dbReference type="NCBI Taxonomy" id="34615"/>
    <lineage>
        <taxon>Eukaryota</taxon>
        <taxon>Metazoa</taxon>
        <taxon>Ecdysozoa</taxon>
        <taxon>Arthropoda</taxon>
        <taxon>Chelicerata</taxon>
        <taxon>Arachnida</taxon>
        <taxon>Acari</taxon>
        <taxon>Parasitiformes</taxon>
        <taxon>Ixodida</taxon>
        <taxon>Ixodoidea</taxon>
        <taxon>Ixodidae</taxon>
        <taxon>Ixodinae</taxon>
        <taxon>Ixodes</taxon>
    </lineage>
</organism>
<keyword evidence="2" id="KW-1185">Reference proteome</keyword>